<dbReference type="EMBL" id="CP042200">
    <property type="protein sequence ID" value="QDS76957.1"/>
    <property type="molecule type" value="Genomic_DNA"/>
</dbReference>
<keyword evidence="3" id="KW-1185">Reference proteome</keyword>
<feature type="region of interest" description="Disordered" evidence="1">
    <location>
        <begin position="72"/>
        <end position="104"/>
    </location>
</feature>
<evidence type="ECO:0000256" key="1">
    <source>
        <dbReference type="SAM" id="MobiDB-lite"/>
    </source>
</evidence>
<sequence>MQQVQGTADTRLDWCTTSLMRYLSTRVWIIESFWWFVQGKDSSGHLDDGCLAKSVVEDARQKKLVHIPQAAWTTVSSDPQPQRSRATRQLGGLTNHSESEHAGR</sequence>
<gene>
    <name evidence="2" type="ORF">FKW77_005275</name>
</gene>
<feature type="compositionally biased region" description="Polar residues" evidence="1">
    <location>
        <begin position="72"/>
        <end position="84"/>
    </location>
</feature>
<accession>A0A517LMU4</accession>
<proteinExistence type="predicted"/>
<protein>
    <submittedName>
        <fullName evidence="2">Uncharacterized protein</fullName>
    </submittedName>
</protein>
<name>A0A517LMU4_9PEZI</name>
<evidence type="ECO:0000313" key="3">
    <source>
        <dbReference type="Proteomes" id="UP000316270"/>
    </source>
</evidence>
<organism evidence="2 3">
    <name type="scientific">Venturia effusa</name>
    <dbReference type="NCBI Taxonomy" id="50376"/>
    <lineage>
        <taxon>Eukaryota</taxon>
        <taxon>Fungi</taxon>
        <taxon>Dikarya</taxon>
        <taxon>Ascomycota</taxon>
        <taxon>Pezizomycotina</taxon>
        <taxon>Dothideomycetes</taxon>
        <taxon>Pleosporomycetidae</taxon>
        <taxon>Venturiales</taxon>
        <taxon>Venturiaceae</taxon>
        <taxon>Venturia</taxon>
    </lineage>
</organism>
<dbReference type="Proteomes" id="UP000316270">
    <property type="component" value="Chromosome 16"/>
</dbReference>
<dbReference type="AlphaFoldDB" id="A0A517LMU4"/>
<reference evidence="2 3" key="1">
    <citation type="submission" date="2019-07" db="EMBL/GenBank/DDBJ databases">
        <title>Finished genome of Venturia effusa.</title>
        <authorList>
            <person name="Young C.A."/>
            <person name="Cox M.P."/>
            <person name="Ganley A.R.D."/>
            <person name="David W.J."/>
        </authorList>
    </citation>
    <scope>NUCLEOTIDE SEQUENCE [LARGE SCALE GENOMIC DNA]</scope>
    <source>
        <strain evidence="3">albino</strain>
    </source>
</reference>
<evidence type="ECO:0000313" key="2">
    <source>
        <dbReference type="EMBL" id="QDS76957.1"/>
    </source>
</evidence>